<accession>A0A448ZGF6</accession>
<organism evidence="2 3">
    <name type="scientific">Pseudo-nitzschia multistriata</name>
    <dbReference type="NCBI Taxonomy" id="183589"/>
    <lineage>
        <taxon>Eukaryota</taxon>
        <taxon>Sar</taxon>
        <taxon>Stramenopiles</taxon>
        <taxon>Ochrophyta</taxon>
        <taxon>Bacillariophyta</taxon>
        <taxon>Bacillariophyceae</taxon>
        <taxon>Bacillariophycidae</taxon>
        <taxon>Bacillariales</taxon>
        <taxon>Bacillariaceae</taxon>
        <taxon>Pseudo-nitzschia</taxon>
    </lineage>
</organism>
<protein>
    <submittedName>
        <fullName evidence="2">Uncharacterized protein</fullName>
    </submittedName>
</protein>
<keyword evidence="3" id="KW-1185">Reference proteome</keyword>
<feature type="region of interest" description="Disordered" evidence="1">
    <location>
        <begin position="94"/>
        <end position="114"/>
    </location>
</feature>
<evidence type="ECO:0000313" key="3">
    <source>
        <dbReference type="Proteomes" id="UP000291116"/>
    </source>
</evidence>
<dbReference type="AlphaFoldDB" id="A0A448ZGF6"/>
<dbReference type="EMBL" id="CAACVS010000330">
    <property type="protein sequence ID" value="VEU41076.1"/>
    <property type="molecule type" value="Genomic_DNA"/>
</dbReference>
<reference evidence="2 3" key="1">
    <citation type="submission" date="2019-01" db="EMBL/GenBank/DDBJ databases">
        <authorList>
            <person name="Ferrante I. M."/>
        </authorList>
    </citation>
    <scope>NUCLEOTIDE SEQUENCE [LARGE SCALE GENOMIC DNA]</scope>
    <source>
        <strain evidence="2 3">B856</strain>
    </source>
</reference>
<gene>
    <name evidence="2" type="ORF">PSNMU_V1.4_AUG-EV-PASAV3_0079790</name>
</gene>
<proteinExistence type="predicted"/>
<name>A0A448ZGF6_9STRA</name>
<feature type="compositionally biased region" description="Polar residues" evidence="1">
    <location>
        <begin position="94"/>
        <end position="107"/>
    </location>
</feature>
<feature type="region of interest" description="Disordered" evidence="1">
    <location>
        <begin position="182"/>
        <end position="226"/>
    </location>
</feature>
<feature type="region of interest" description="Disordered" evidence="1">
    <location>
        <begin position="259"/>
        <end position="296"/>
    </location>
</feature>
<feature type="compositionally biased region" description="Basic and acidic residues" evidence="1">
    <location>
        <begin position="184"/>
        <end position="194"/>
    </location>
</feature>
<sequence>MNSSAFNDDDSEVSSITFVSHHRDNYAIVEARTTENAIHVPPNQCDSKKSHEERPKPQPSRNNKAISFMNMATTNVDWSGFSGAAHKSIVTMSLHRSQERPSQQSVLVSKRSERESTYVTTKNIEKMKISQRRMLANDEGSCRMSDMSFESSFSKAQSLENCKSRRSISRRMLMADLKLCSSENSRDGASQDRSFRRRSTIPGDQCIRSQRNMNRDRSERISDSPLHALDSSRSLAISSPSISTGWLSGTACSRDMAASSTTLGLHMKKSSPKTKNRKRQENIMGKELQKQSSIKW</sequence>
<evidence type="ECO:0000313" key="2">
    <source>
        <dbReference type="EMBL" id="VEU41076.1"/>
    </source>
</evidence>
<dbReference type="Proteomes" id="UP000291116">
    <property type="component" value="Unassembled WGS sequence"/>
</dbReference>
<feature type="compositionally biased region" description="Basic and acidic residues" evidence="1">
    <location>
        <begin position="213"/>
        <end position="222"/>
    </location>
</feature>
<feature type="region of interest" description="Disordered" evidence="1">
    <location>
        <begin position="34"/>
        <end position="64"/>
    </location>
</feature>
<feature type="compositionally biased region" description="Basic and acidic residues" evidence="1">
    <location>
        <begin position="46"/>
        <end position="56"/>
    </location>
</feature>
<evidence type="ECO:0000256" key="1">
    <source>
        <dbReference type="SAM" id="MobiDB-lite"/>
    </source>
</evidence>
<feature type="compositionally biased region" description="Basic residues" evidence="1">
    <location>
        <begin position="266"/>
        <end position="278"/>
    </location>
</feature>